<dbReference type="AlphaFoldDB" id="A0A2K1KV00"/>
<dbReference type="EnsemblPlants" id="Pp3c3_18300V3.2">
    <property type="protein sequence ID" value="PAC:32944300.CDS.1"/>
    <property type="gene ID" value="Pp3c3_18300"/>
</dbReference>
<name>A0A2K1KV00_PHYPA</name>
<evidence type="ECO:0000313" key="2">
    <source>
        <dbReference type="EnsemblPlants" id="PAC:32944299.CDS.1"/>
    </source>
</evidence>
<dbReference type="Proteomes" id="UP000006727">
    <property type="component" value="Chromosome 3"/>
</dbReference>
<dbReference type="EMBL" id="ABEU02000003">
    <property type="protein sequence ID" value="PNR57614.1"/>
    <property type="molecule type" value="Genomic_DNA"/>
</dbReference>
<dbReference type="InParanoid" id="A0A2K1KV00"/>
<reference evidence="1 3" key="1">
    <citation type="journal article" date="2008" name="Science">
        <title>The Physcomitrella genome reveals evolutionary insights into the conquest of land by plants.</title>
        <authorList>
            <person name="Rensing S."/>
            <person name="Lang D."/>
            <person name="Zimmer A."/>
            <person name="Terry A."/>
            <person name="Salamov A."/>
            <person name="Shapiro H."/>
            <person name="Nishiyama T."/>
            <person name="Perroud P.-F."/>
            <person name="Lindquist E."/>
            <person name="Kamisugi Y."/>
            <person name="Tanahashi T."/>
            <person name="Sakakibara K."/>
            <person name="Fujita T."/>
            <person name="Oishi K."/>
            <person name="Shin-I T."/>
            <person name="Kuroki Y."/>
            <person name="Toyoda A."/>
            <person name="Suzuki Y."/>
            <person name="Hashimoto A."/>
            <person name="Yamaguchi K."/>
            <person name="Sugano A."/>
            <person name="Kohara Y."/>
            <person name="Fujiyama A."/>
            <person name="Anterola A."/>
            <person name="Aoki S."/>
            <person name="Ashton N."/>
            <person name="Barbazuk W.B."/>
            <person name="Barker E."/>
            <person name="Bennetzen J."/>
            <person name="Bezanilla M."/>
            <person name="Blankenship R."/>
            <person name="Cho S.H."/>
            <person name="Dutcher S."/>
            <person name="Estelle M."/>
            <person name="Fawcett J.A."/>
            <person name="Gundlach H."/>
            <person name="Hanada K."/>
            <person name="Heyl A."/>
            <person name="Hicks K.A."/>
            <person name="Hugh J."/>
            <person name="Lohr M."/>
            <person name="Mayer K."/>
            <person name="Melkozernov A."/>
            <person name="Murata T."/>
            <person name="Nelson D."/>
            <person name="Pils B."/>
            <person name="Prigge M."/>
            <person name="Reiss B."/>
            <person name="Renner T."/>
            <person name="Rombauts S."/>
            <person name="Rushton P."/>
            <person name="Sanderfoot A."/>
            <person name="Schween G."/>
            <person name="Shiu S.-H."/>
            <person name="Stueber K."/>
            <person name="Theodoulou F.L."/>
            <person name="Tu H."/>
            <person name="Van de Peer Y."/>
            <person name="Verrier P.J."/>
            <person name="Waters E."/>
            <person name="Wood A."/>
            <person name="Yang L."/>
            <person name="Cove D."/>
            <person name="Cuming A."/>
            <person name="Hasebe M."/>
            <person name="Lucas S."/>
            <person name="Mishler D.B."/>
            <person name="Reski R."/>
            <person name="Grigoriev I."/>
            <person name="Quatrano R.S."/>
            <person name="Boore J.L."/>
        </authorList>
    </citation>
    <scope>NUCLEOTIDE SEQUENCE [LARGE SCALE GENOMIC DNA]</scope>
    <source>
        <strain evidence="2 3">cv. Gransden 2004</strain>
    </source>
</reference>
<organism evidence="1">
    <name type="scientific">Physcomitrium patens</name>
    <name type="common">Spreading-leaved earth moss</name>
    <name type="synonym">Physcomitrella patens</name>
    <dbReference type="NCBI Taxonomy" id="3218"/>
    <lineage>
        <taxon>Eukaryota</taxon>
        <taxon>Viridiplantae</taxon>
        <taxon>Streptophyta</taxon>
        <taxon>Embryophyta</taxon>
        <taxon>Bryophyta</taxon>
        <taxon>Bryophytina</taxon>
        <taxon>Bryopsida</taxon>
        <taxon>Funariidae</taxon>
        <taxon>Funariales</taxon>
        <taxon>Funariaceae</taxon>
        <taxon>Physcomitrium</taxon>
    </lineage>
</organism>
<evidence type="ECO:0000313" key="3">
    <source>
        <dbReference type="Proteomes" id="UP000006727"/>
    </source>
</evidence>
<protein>
    <submittedName>
        <fullName evidence="1 2">Uncharacterized protein</fullName>
    </submittedName>
</protein>
<reference evidence="2" key="3">
    <citation type="submission" date="2020-12" db="UniProtKB">
        <authorList>
            <consortium name="EnsemblPlants"/>
        </authorList>
    </citation>
    <scope>IDENTIFICATION</scope>
</reference>
<sequence>MSCRKVFEKLMQDLWKKQLQPQSRDVGSQTVGTGYILFGTSTTHPSFSVHNQGAFKFIHPWPALPLLVAPFFQSGHHLHTLPNFISLLCWASH</sequence>
<dbReference type="EnsemblPlants" id="Pp3c3_18300V3.1">
    <property type="protein sequence ID" value="PAC:32944299.CDS.1"/>
    <property type="gene ID" value="Pp3c3_18300"/>
</dbReference>
<keyword evidence="3" id="KW-1185">Reference proteome</keyword>
<gene>
    <name evidence="1" type="ORF">PHYPA_004608</name>
</gene>
<dbReference type="Gramene" id="Pp3c3_18300V3.1">
    <property type="protein sequence ID" value="PAC:32944299.CDS.1"/>
    <property type="gene ID" value="Pp3c3_18300"/>
</dbReference>
<dbReference type="PaxDb" id="3218-PP1S552_2V6.1"/>
<accession>A0A2K1KV00</accession>
<evidence type="ECO:0000313" key="1">
    <source>
        <dbReference type="EMBL" id="PNR57614.1"/>
    </source>
</evidence>
<reference evidence="1 3" key="2">
    <citation type="journal article" date="2018" name="Plant J.">
        <title>The Physcomitrella patens chromosome-scale assembly reveals moss genome structure and evolution.</title>
        <authorList>
            <person name="Lang D."/>
            <person name="Ullrich K.K."/>
            <person name="Murat F."/>
            <person name="Fuchs J."/>
            <person name="Jenkins J."/>
            <person name="Haas F.B."/>
            <person name="Piednoel M."/>
            <person name="Gundlach H."/>
            <person name="Van Bel M."/>
            <person name="Meyberg R."/>
            <person name="Vives C."/>
            <person name="Morata J."/>
            <person name="Symeonidi A."/>
            <person name="Hiss M."/>
            <person name="Muchero W."/>
            <person name="Kamisugi Y."/>
            <person name="Saleh O."/>
            <person name="Blanc G."/>
            <person name="Decker E.L."/>
            <person name="van Gessel N."/>
            <person name="Grimwood J."/>
            <person name="Hayes R.D."/>
            <person name="Graham S.W."/>
            <person name="Gunter L.E."/>
            <person name="McDaniel S.F."/>
            <person name="Hoernstein S.N.W."/>
            <person name="Larsson A."/>
            <person name="Li F.W."/>
            <person name="Perroud P.F."/>
            <person name="Phillips J."/>
            <person name="Ranjan P."/>
            <person name="Rokshar D.S."/>
            <person name="Rothfels C.J."/>
            <person name="Schneider L."/>
            <person name="Shu S."/>
            <person name="Stevenson D.W."/>
            <person name="Thummler F."/>
            <person name="Tillich M."/>
            <person name="Villarreal Aguilar J.C."/>
            <person name="Widiez T."/>
            <person name="Wong G.K."/>
            <person name="Wymore A."/>
            <person name="Zhang Y."/>
            <person name="Zimmer A.D."/>
            <person name="Quatrano R.S."/>
            <person name="Mayer K.F.X."/>
            <person name="Goodstein D."/>
            <person name="Casacuberta J.M."/>
            <person name="Vandepoele K."/>
            <person name="Reski R."/>
            <person name="Cuming A.C."/>
            <person name="Tuskan G.A."/>
            <person name="Maumus F."/>
            <person name="Salse J."/>
            <person name="Schmutz J."/>
            <person name="Rensing S.A."/>
        </authorList>
    </citation>
    <scope>NUCLEOTIDE SEQUENCE [LARGE SCALE GENOMIC DNA]</scope>
    <source>
        <strain evidence="2 3">cv. Gransden 2004</strain>
    </source>
</reference>
<dbReference type="Gramene" id="Pp3c3_18300V3.2">
    <property type="protein sequence ID" value="PAC:32944300.CDS.1"/>
    <property type="gene ID" value="Pp3c3_18300"/>
</dbReference>
<proteinExistence type="predicted"/>